<keyword evidence="3 5" id="KW-0472">Membrane</keyword>
<dbReference type="eggNOG" id="COG2268">
    <property type="taxonomic scope" value="Bacteria"/>
</dbReference>
<dbReference type="InterPro" id="IPR031905">
    <property type="entry name" value="Flotillin_C"/>
</dbReference>
<gene>
    <name evidence="7" type="ORF">Cabys_2587</name>
    <name evidence="8" type="ORF">Calab_3643</name>
</gene>
<dbReference type="InterPro" id="IPR001107">
    <property type="entry name" value="Band_7"/>
</dbReference>
<organism evidence="8 9">
    <name type="scientific">Caldithrix abyssi DSM 13497</name>
    <dbReference type="NCBI Taxonomy" id="880073"/>
    <lineage>
        <taxon>Bacteria</taxon>
        <taxon>Pseudomonadati</taxon>
        <taxon>Calditrichota</taxon>
        <taxon>Calditrichia</taxon>
        <taxon>Calditrichales</taxon>
        <taxon>Calditrichaceae</taxon>
        <taxon>Caldithrix</taxon>
    </lineage>
</organism>
<dbReference type="PANTHER" id="PTHR13806">
    <property type="entry name" value="FLOTILLIN-RELATED"/>
    <property type="match status" value="1"/>
</dbReference>
<dbReference type="PaxDb" id="880073-Calab_3643"/>
<evidence type="ECO:0000256" key="1">
    <source>
        <dbReference type="ARBA" id="ARBA00004167"/>
    </source>
</evidence>
<dbReference type="Pfam" id="PF15975">
    <property type="entry name" value="Flot"/>
    <property type="match status" value="1"/>
</dbReference>
<dbReference type="EMBL" id="CP018099">
    <property type="protein sequence ID" value="APF19336.1"/>
    <property type="molecule type" value="Genomic_DNA"/>
</dbReference>
<proteinExistence type="inferred from homology"/>
<dbReference type="Proteomes" id="UP000183868">
    <property type="component" value="Chromosome"/>
</dbReference>
<comment type="subcellular location">
    <subcellularLocation>
        <location evidence="1">Membrane</location>
        <topology evidence="1">Single-pass membrane protein</topology>
    </subcellularLocation>
</comment>
<dbReference type="GO" id="GO:0005886">
    <property type="term" value="C:plasma membrane"/>
    <property type="evidence" value="ECO:0007669"/>
    <property type="project" value="TreeGrafter"/>
</dbReference>
<dbReference type="InParanoid" id="H1XNK3"/>
<dbReference type="Pfam" id="PF01145">
    <property type="entry name" value="Band_7"/>
    <property type="match status" value="1"/>
</dbReference>
<feature type="domain" description="Band 7" evidence="6">
    <location>
        <begin position="26"/>
        <end position="205"/>
    </location>
</feature>
<dbReference type="HOGENOM" id="CLU_038134_0_1_0"/>
<dbReference type="InterPro" id="IPR027705">
    <property type="entry name" value="Flotillin_fam"/>
</dbReference>
<dbReference type="Gene3D" id="3.30.479.30">
    <property type="entry name" value="Band 7 domain"/>
    <property type="match status" value="1"/>
</dbReference>
<keyword evidence="4" id="KW-0175">Coiled coil</keyword>
<evidence type="ECO:0000313" key="10">
    <source>
        <dbReference type="Proteomes" id="UP000183868"/>
    </source>
</evidence>
<dbReference type="AlphaFoldDB" id="H1XNK3"/>
<evidence type="ECO:0000256" key="5">
    <source>
        <dbReference type="SAM" id="Phobius"/>
    </source>
</evidence>
<dbReference type="STRING" id="880073.Cabys_2587"/>
<dbReference type="EMBL" id="CM001402">
    <property type="protein sequence ID" value="EHO43241.1"/>
    <property type="molecule type" value="Genomic_DNA"/>
</dbReference>
<sequence>MSSLTLFVVIGAVILLIALFIWFLSRQYRKVGPNEILIISGGKKGRITMPDGTVKEIGFRYRIGGGTFVNPLFETVERLPIEVIPIHGKIAEVMTQNSIPVSVEFAAQVRIDTSDYALYLAITNFLSKGTEGIREVAETVLEGKVRELIGQFTVEDLFTKRSEFVARVSGDAQADFNNLGLVLMSFGLNEVVDTQGYLEALSRPQITKAKYEAEVDQAEKNRDITIRSAEAKKEAEIARLQAEALIAKQNWQNEAMKSESQVEVNRKKAMADMAYELERYRIEQELKKEEYKLKKLEMDEGIKLEELNIAKKQKELEANIIKPAEARKAQILTETEAESYRIKSEAQAKIEAKIAEDRAEAERLRLLGQAEAENLKSKAKAFESYNQAALYQMILEKMPELASAVAQPLSKLDKIVMIEHDGKLGASKLTGQVAEILAQLPEVVEALTGADLKKFLKDKLSGEEE</sequence>
<evidence type="ECO:0000256" key="3">
    <source>
        <dbReference type="ARBA" id="ARBA00023136"/>
    </source>
</evidence>
<name>H1XNK3_CALAY</name>
<evidence type="ECO:0000256" key="2">
    <source>
        <dbReference type="ARBA" id="ARBA00007161"/>
    </source>
</evidence>
<comment type="similarity">
    <text evidence="2">Belongs to the band 7/mec-2 family. Flotillin subfamily.</text>
</comment>
<dbReference type="PANTHER" id="PTHR13806:SF46">
    <property type="entry name" value="FLOTILLIN-1-RELATED"/>
    <property type="match status" value="1"/>
</dbReference>
<dbReference type="GO" id="GO:0072659">
    <property type="term" value="P:protein localization to plasma membrane"/>
    <property type="evidence" value="ECO:0007669"/>
    <property type="project" value="TreeGrafter"/>
</dbReference>
<dbReference type="SUPFAM" id="SSF117892">
    <property type="entry name" value="Band 7/SPFH domain"/>
    <property type="match status" value="1"/>
</dbReference>
<dbReference type="KEGG" id="caby:Cabys_2587"/>
<evidence type="ECO:0000259" key="6">
    <source>
        <dbReference type="SMART" id="SM00244"/>
    </source>
</evidence>
<feature type="coiled-coil region" evidence="4">
    <location>
        <begin position="208"/>
        <end position="250"/>
    </location>
</feature>
<keyword evidence="5" id="KW-1133">Transmembrane helix</keyword>
<dbReference type="CDD" id="cd03399">
    <property type="entry name" value="SPFH_flotillin"/>
    <property type="match status" value="1"/>
</dbReference>
<dbReference type="InterPro" id="IPR036013">
    <property type="entry name" value="Band_7/SPFH_dom_sf"/>
</dbReference>
<protein>
    <submittedName>
        <fullName evidence="8">Band 7 protein</fullName>
    </submittedName>
    <submittedName>
        <fullName evidence="7">Flotillin</fullName>
    </submittedName>
</protein>
<dbReference type="SMART" id="SM00244">
    <property type="entry name" value="PHB"/>
    <property type="match status" value="1"/>
</dbReference>
<evidence type="ECO:0000313" key="8">
    <source>
        <dbReference type="EMBL" id="EHO43241.1"/>
    </source>
</evidence>
<accession>H1XNK3</accession>
<reference evidence="8 9" key="1">
    <citation type="submission" date="2011-09" db="EMBL/GenBank/DDBJ databases">
        <title>The permanent draft genome of Caldithrix abyssi DSM 13497.</title>
        <authorList>
            <consortium name="US DOE Joint Genome Institute (JGI-PGF)"/>
            <person name="Lucas S."/>
            <person name="Han J."/>
            <person name="Lapidus A."/>
            <person name="Bruce D."/>
            <person name="Goodwin L."/>
            <person name="Pitluck S."/>
            <person name="Peters L."/>
            <person name="Kyrpides N."/>
            <person name="Mavromatis K."/>
            <person name="Ivanova N."/>
            <person name="Mikhailova N."/>
            <person name="Chertkov O."/>
            <person name="Detter J.C."/>
            <person name="Tapia R."/>
            <person name="Han C."/>
            <person name="Land M."/>
            <person name="Hauser L."/>
            <person name="Markowitz V."/>
            <person name="Cheng J.-F."/>
            <person name="Hugenholtz P."/>
            <person name="Woyke T."/>
            <person name="Wu D."/>
            <person name="Spring S."/>
            <person name="Brambilla E."/>
            <person name="Klenk H.-P."/>
            <person name="Eisen J.A."/>
        </authorList>
    </citation>
    <scope>NUCLEOTIDE SEQUENCE [LARGE SCALE GENOMIC DNA]</scope>
    <source>
        <strain evidence="8 9">DSM 13497</strain>
    </source>
</reference>
<dbReference type="Proteomes" id="UP000004671">
    <property type="component" value="Chromosome"/>
</dbReference>
<evidence type="ECO:0000256" key="4">
    <source>
        <dbReference type="SAM" id="Coils"/>
    </source>
</evidence>
<feature type="transmembrane region" description="Helical" evidence="5">
    <location>
        <begin position="6"/>
        <end position="24"/>
    </location>
</feature>
<keyword evidence="5" id="KW-0812">Transmembrane</keyword>
<keyword evidence="9" id="KW-1185">Reference proteome</keyword>
<dbReference type="GO" id="GO:0002020">
    <property type="term" value="F:protease binding"/>
    <property type="evidence" value="ECO:0007669"/>
    <property type="project" value="TreeGrafter"/>
</dbReference>
<reference evidence="7 10" key="2">
    <citation type="submission" date="2016-11" db="EMBL/GenBank/DDBJ databases">
        <title>Genomic analysis of Caldithrix abyssi and proposal of a novel bacterial phylum Caldithrichaeota.</title>
        <authorList>
            <person name="Kublanov I."/>
            <person name="Sigalova O."/>
            <person name="Gavrilov S."/>
            <person name="Lebedinsky A."/>
            <person name="Ivanova N."/>
            <person name="Daum C."/>
            <person name="Reddy T."/>
            <person name="Klenk H.P."/>
            <person name="Goker M."/>
            <person name="Reva O."/>
            <person name="Miroshnichenko M."/>
            <person name="Kyprides N."/>
            <person name="Woyke T."/>
            <person name="Gelfand M."/>
        </authorList>
    </citation>
    <scope>NUCLEOTIDE SEQUENCE [LARGE SCALE GENOMIC DNA]</scope>
    <source>
        <strain evidence="7 10">LF13</strain>
    </source>
</reference>
<dbReference type="OrthoDB" id="9786220at2"/>
<evidence type="ECO:0000313" key="9">
    <source>
        <dbReference type="Proteomes" id="UP000004671"/>
    </source>
</evidence>
<evidence type="ECO:0000313" key="7">
    <source>
        <dbReference type="EMBL" id="APF19336.1"/>
    </source>
</evidence>